<dbReference type="SUPFAM" id="SSF53474">
    <property type="entry name" value="alpha/beta-Hydrolases"/>
    <property type="match status" value="1"/>
</dbReference>
<name>A0A8D8YIW7_9HEMI</name>
<reference evidence="1" key="1">
    <citation type="submission" date="2021-05" db="EMBL/GenBank/DDBJ databases">
        <authorList>
            <person name="Alioto T."/>
            <person name="Alioto T."/>
            <person name="Gomez Garrido J."/>
        </authorList>
    </citation>
    <scope>NUCLEOTIDE SEQUENCE</scope>
</reference>
<organism evidence="1">
    <name type="scientific">Cacopsylla melanoneura</name>
    <dbReference type="NCBI Taxonomy" id="428564"/>
    <lineage>
        <taxon>Eukaryota</taxon>
        <taxon>Metazoa</taxon>
        <taxon>Ecdysozoa</taxon>
        <taxon>Arthropoda</taxon>
        <taxon>Hexapoda</taxon>
        <taxon>Insecta</taxon>
        <taxon>Pterygota</taxon>
        <taxon>Neoptera</taxon>
        <taxon>Paraneoptera</taxon>
        <taxon>Hemiptera</taxon>
        <taxon>Sternorrhyncha</taxon>
        <taxon>Psylloidea</taxon>
        <taxon>Psyllidae</taxon>
        <taxon>Psyllinae</taxon>
        <taxon>Cacopsylla</taxon>
    </lineage>
</organism>
<dbReference type="EMBL" id="HBUF01378510">
    <property type="protein sequence ID" value="CAG6729339.1"/>
    <property type="molecule type" value="Transcribed_RNA"/>
</dbReference>
<dbReference type="InterPro" id="IPR029058">
    <property type="entry name" value="AB_hydrolase_fold"/>
</dbReference>
<dbReference type="PANTHER" id="PTHR11005">
    <property type="entry name" value="LYSOSOMAL ACID LIPASE-RELATED"/>
    <property type="match status" value="1"/>
</dbReference>
<sequence length="144" mass="15959">MAMFDAPASIDYILSKSNQDKVTYIGHSMGNTIFYVMTAMRPEYNAKILVQLSLGPVAYFFHTTSPVKLVAPFAAELTKPPELLYHGELLSRSPLLNEVLRIFCTLNTVASHSLNSGPCPSRGFHQDFGSLFSVYQQTKHVSSV</sequence>
<accession>A0A8D8YIW7</accession>
<evidence type="ECO:0000313" key="1">
    <source>
        <dbReference type="EMBL" id="CAG6729339.1"/>
    </source>
</evidence>
<dbReference type="Gene3D" id="3.40.50.1820">
    <property type="entry name" value="alpha/beta hydrolase"/>
    <property type="match status" value="1"/>
</dbReference>
<protein>
    <submittedName>
        <fullName evidence="1">Lipase 3</fullName>
    </submittedName>
</protein>
<proteinExistence type="predicted"/>
<dbReference type="AlphaFoldDB" id="A0A8D8YIW7"/>